<feature type="transmembrane region" description="Helical" evidence="2">
    <location>
        <begin position="63"/>
        <end position="83"/>
    </location>
</feature>
<keyword evidence="2" id="KW-1133">Transmembrane helix</keyword>
<name>A0A2X4RIW9_9CORY</name>
<dbReference type="Proteomes" id="UP000249264">
    <property type="component" value="Chromosome 1"/>
</dbReference>
<feature type="transmembrane region" description="Helical" evidence="2">
    <location>
        <begin position="104"/>
        <end position="125"/>
    </location>
</feature>
<evidence type="ECO:0000313" key="3">
    <source>
        <dbReference type="EMBL" id="SQH98968.1"/>
    </source>
</evidence>
<evidence type="ECO:0000256" key="1">
    <source>
        <dbReference type="SAM" id="MobiDB-lite"/>
    </source>
</evidence>
<dbReference type="GeneID" id="70782503"/>
<accession>A0A2X4RIW9</accession>
<dbReference type="EMBL" id="LS483460">
    <property type="protein sequence ID" value="SQH98968.1"/>
    <property type="molecule type" value="Genomic_DNA"/>
</dbReference>
<evidence type="ECO:0000256" key="2">
    <source>
        <dbReference type="SAM" id="Phobius"/>
    </source>
</evidence>
<protein>
    <submittedName>
        <fullName evidence="3">Uncharacterized protein</fullName>
    </submittedName>
</protein>
<sequence length="271" mass="29146">MSELERTNTPKTTSQVPAHPESAPRTVAQARERNEIAMRDIVTVAVPAGIASGLRVVDFPYPYAVPVYAVLWIAIIYGAVRIIRSKPKFVQAAQEEYRAGDYPVLAYFLPVLALFSPLIVEGIRSTGIVGDISPNPILIATGLTAFSIPAFIIGGRAFGTTSFRVGKRRIQAITEQGSLEGVTEQSITAVEKHPEVLSGLVAAGAVTGNTTSISELGRLIGYEEGLEEELRELEAAGVVKLPGLIQWNGERTFNITLTEAGVRSMDAARTR</sequence>
<keyword evidence="2" id="KW-0812">Transmembrane</keyword>
<dbReference type="AlphaFoldDB" id="A0A2X4RIW9"/>
<dbReference type="RefSeq" id="WP_231913772.1">
    <property type="nucleotide sequence ID" value="NZ_CP065689.1"/>
</dbReference>
<gene>
    <name evidence="3" type="ORF">NCTC10288_00570</name>
</gene>
<feature type="region of interest" description="Disordered" evidence="1">
    <location>
        <begin position="1"/>
        <end position="27"/>
    </location>
</feature>
<evidence type="ECO:0000313" key="4">
    <source>
        <dbReference type="Proteomes" id="UP000249264"/>
    </source>
</evidence>
<organism evidence="3 4">
    <name type="scientific">Corynebacterium minutissimum</name>
    <dbReference type="NCBI Taxonomy" id="38301"/>
    <lineage>
        <taxon>Bacteria</taxon>
        <taxon>Bacillati</taxon>
        <taxon>Actinomycetota</taxon>
        <taxon>Actinomycetes</taxon>
        <taxon>Mycobacteriales</taxon>
        <taxon>Corynebacteriaceae</taxon>
        <taxon>Corynebacterium</taxon>
    </lineage>
</organism>
<keyword evidence="2" id="KW-0472">Membrane</keyword>
<feature type="transmembrane region" description="Helical" evidence="2">
    <location>
        <begin position="137"/>
        <end position="159"/>
    </location>
</feature>
<proteinExistence type="predicted"/>
<reference evidence="3 4" key="1">
    <citation type="submission" date="2018-06" db="EMBL/GenBank/DDBJ databases">
        <authorList>
            <consortium name="Pathogen Informatics"/>
            <person name="Doyle S."/>
        </authorList>
    </citation>
    <scope>NUCLEOTIDE SEQUENCE [LARGE SCALE GENOMIC DNA]</scope>
    <source>
        <strain evidence="3 4">NCTC10288</strain>
    </source>
</reference>
<dbReference type="KEGG" id="cmin:NCTC10288_00570"/>